<dbReference type="GO" id="GO:0006357">
    <property type="term" value="P:regulation of transcription by RNA polymerase II"/>
    <property type="evidence" value="ECO:0007669"/>
    <property type="project" value="TreeGrafter"/>
</dbReference>
<accession>A0A182N4Y5</accession>
<dbReference type="VEuPathDB" id="VectorBase:ADIR002700"/>
<reference evidence="2" key="2">
    <citation type="submission" date="2020-05" db="UniProtKB">
        <authorList>
            <consortium name="EnsemblMetazoa"/>
        </authorList>
    </citation>
    <scope>IDENTIFICATION</scope>
    <source>
        <strain evidence="2">WRAIR2</strain>
    </source>
</reference>
<dbReference type="InterPro" id="IPR039353">
    <property type="entry name" value="TF_Adf1"/>
</dbReference>
<evidence type="ECO:0000313" key="2">
    <source>
        <dbReference type="EnsemblMetazoa" id="ADIR002700-PA"/>
    </source>
</evidence>
<dbReference type="PROSITE" id="PS51029">
    <property type="entry name" value="MADF"/>
    <property type="match status" value="1"/>
</dbReference>
<name>A0A182N4Y5_9DIPT</name>
<evidence type="ECO:0000313" key="3">
    <source>
        <dbReference type="Proteomes" id="UP000075884"/>
    </source>
</evidence>
<evidence type="ECO:0000259" key="1">
    <source>
        <dbReference type="PROSITE" id="PS51029"/>
    </source>
</evidence>
<dbReference type="PANTHER" id="PTHR12243:SF67">
    <property type="entry name" value="COREPRESSOR OF PANGOLIN, ISOFORM A-RELATED"/>
    <property type="match status" value="1"/>
</dbReference>
<dbReference type="GO" id="GO:0005634">
    <property type="term" value="C:nucleus"/>
    <property type="evidence" value="ECO:0007669"/>
    <property type="project" value="TreeGrafter"/>
</dbReference>
<dbReference type="EnsemblMetazoa" id="ADIR002700-RA">
    <property type="protein sequence ID" value="ADIR002700-PA"/>
    <property type="gene ID" value="ADIR002700"/>
</dbReference>
<keyword evidence="3" id="KW-1185">Reference proteome</keyword>
<dbReference type="Proteomes" id="UP000075884">
    <property type="component" value="Unassembled WGS sequence"/>
</dbReference>
<protein>
    <submittedName>
        <fullName evidence="2">MADF domain-containing protein</fullName>
    </submittedName>
</protein>
<sequence length="221" mass="25299">SAGLKRCDQQQKNRKKHPARSLCVCCRPERDCVVLTIVPLQRKAVLSVGSDVNRSRVFSFLGRKVCCRALSTVAFKMPPHLKWSSETKLILIREIRKRPVLWQKDFPVGARWVEKTEAWHGVARVMRKPVADCQKAWISCRTMYRKLKRRIRASQAGGVSSTQKVTDEPVTTDDRPFHAFGRYVAEELISMPRRAAILLQQQLHQCIIDAKLHALPPYSGE</sequence>
<organism evidence="2 3">
    <name type="scientific">Anopheles dirus</name>
    <dbReference type="NCBI Taxonomy" id="7168"/>
    <lineage>
        <taxon>Eukaryota</taxon>
        <taxon>Metazoa</taxon>
        <taxon>Ecdysozoa</taxon>
        <taxon>Arthropoda</taxon>
        <taxon>Hexapoda</taxon>
        <taxon>Insecta</taxon>
        <taxon>Pterygota</taxon>
        <taxon>Neoptera</taxon>
        <taxon>Endopterygota</taxon>
        <taxon>Diptera</taxon>
        <taxon>Nematocera</taxon>
        <taxon>Culicoidea</taxon>
        <taxon>Culicidae</taxon>
        <taxon>Anophelinae</taxon>
        <taxon>Anopheles</taxon>
    </lineage>
</organism>
<feature type="domain" description="MADF" evidence="1">
    <location>
        <begin position="90"/>
        <end position="171"/>
    </location>
</feature>
<proteinExistence type="predicted"/>
<reference evidence="3" key="1">
    <citation type="submission" date="2013-03" db="EMBL/GenBank/DDBJ databases">
        <title>The Genome Sequence of Anopheles dirus WRAIR2.</title>
        <authorList>
            <consortium name="The Broad Institute Genomics Platform"/>
            <person name="Neafsey D.E."/>
            <person name="Walton C."/>
            <person name="Walker B."/>
            <person name="Young S.K."/>
            <person name="Zeng Q."/>
            <person name="Gargeya S."/>
            <person name="Fitzgerald M."/>
            <person name="Haas B."/>
            <person name="Abouelleil A."/>
            <person name="Allen A.W."/>
            <person name="Alvarado L."/>
            <person name="Arachchi H.M."/>
            <person name="Berlin A.M."/>
            <person name="Chapman S.B."/>
            <person name="Gainer-Dewar J."/>
            <person name="Goldberg J."/>
            <person name="Griggs A."/>
            <person name="Gujja S."/>
            <person name="Hansen M."/>
            <person name="Howarth C."/>
            <person name="Imamovic A."/>
            <person name="Ireland A."/>
            <person name="Larimer J."/>
            <person name="McCowan C."/>
            <person name="Murphy C."/>
            <person name="Pearson M."/>
            <person name="Poon T.W."/>
            <person name="Priest M."/>
            <person name="Roberts A."/>
            <person name="Saif S."/>
            <person name="Shea T."/>
            <person name="Sisk P."/>
            <person name="Sykes S."/>
            <person name="Wortman J."/>
            <person name="Nusbaum C."/>
            <person name="Birren B."/>
        </authorList>
    </citation>
    <scope>NUCLEOTIDE SEQUENCE [LARGE SCALE GENOMIC DNA]</scope>
    <source>
        <strain evidence="3">WRAIR2</strain>
    </source>
</reference>
<dbReference type="Pfam" id="PF10545">
    <property type="entry name" value="MADF_DNA_bdg"/>
    <property type="match status" value="1"/>
</dbReference>
<dbReference type="InterPro" id="IPR006578">
    <property type="entry name" value="MADF-dom"/>
</dbReference>
<dbReference type="SMART" id="SM00595">
    <property type="entry name" value="MADF"/>
    <property type="match status" value="1"/>
</dbReference>
<dbReference type="PANTHER" id="PTHR12243">
    <property type="entry name" value="MADF DOMAIN TRANSCRIPTION FACTOR"/>
    <property type="match status" value="1"/>
</dbReference>
<dbReference type="AlphaFoldDB" id="A0A182N4Y5"/>
<dbReference type="GO" id="GO:0005667">
    <property type="term" value="C:transcription regulator complex"/>
    <property type="evidence" value="ECO:0007669"/>
    <property type="project" value="TreeGrafter"/>
</dbReference>